<dbReference type="Proteomes" id="UP000184290">
    <property type="component" value="Unassembled WGS sequence"/>
</dbReference>
<evidence type="ECO:0000256" key="8">
    <source>
        <dbReference type="ARBA" id="ARBA00023267"/>
    </source>
</evidence>
<evidence type="ECO:0000256" key="7">
    <source>
        <dbReference type="ARBA" id="ARBA00023160"/>
    </source>
</evidence>
<comment type="pathway">
    <text evidence="2 9">Lipid metabolism; fatty acid biosynthesis.</text>
</comment>
<evidence type="ECO:0000256" key="5">
    <source>
        <dbReference type="ARBA" id="ARBA00022832"/>
    </source>
</evidence>
<organism evidence="12 13">
    <name type="scientific">Aureimonas altamirensis DSM 21988</name>
    <dbReference type="NCBI Taxonomy" id="1121026"/>
    <lineage>
        <taxon>Bacteria</taxon>
        <taxon>Pseudomonadati</taxon>
        <taxon>Pseudomonadota</taxon>
        <taxon>Alphaproteobacteria</taxon>
        <taxon>Hyphomicrobiales</taxon>
        <taxon>Aurantimonadaceae</taxon>
        <taxon>Aureimonas</taxon>
    </lineage>
</organism>
<comment type="function">
    <text evidence="1 9">This protein is a component of the acetyl coenzyme A carboxylase complex; first, biotin carboxylase catalyzes the carboxylation of the carrier protein and then the transcarboxylase transfers the carboxyl group to form malonyl-CoA.</text>
</comment>
<dbReference type="InterPro" id="IPR011053">
    <property type="entry name" value="Single_hybrid_motif"/>
</dbReference>
<gene>
    <name evidence="12" type="ORF">SAMN02745911_0870</name>
</gene>
<name>A0ABY1I989_9HYPH</name>
<dbReference type="PROSITE" id="PS00188">
    <property type="entry name" value="BIOTIN"/>
    <property type="match status" value="1"/>
</dbReference>
<keyword evidence="8 9" id="KW-0092">Biotin</keyword>
<evidence type="ECO:0000256" key="9">
    <source>
        <dbReference type="RuleBase" id="RU364072"/>
    </source>
</evidence>
<reference evidence="12 13" key="1">
    <citation type="submission" date="2016-11" db="EMBL/GenBank/DDBJ databases">
        <authorList>
            <person name="Varghese N."/>
            <person name="Submissions S."/>
        </authorList>
    </citation>
    <scope>NUCLEOTIDE SEQUENCE [LARGE SCALE GENOMIC DNA]</scope>
    <source>
        <strain evidence="12 13">DSM 21988</strain>
    </source>
</reference>
<dbReference type="Pfam" id="PF00364">
    <property type="entry name" value="Biotin_lipoyl"/>
    <property type="match status" value="1"/>
</dbReference>
<dbReference type="CDD" id="cd06850">
    <property type="entry name" value="biotinyl_domain"/>
    <property type="match status" value="1"/>
</dbReference>
<evidence type="ECO:0000256" key="6">
    <source>
        <dbReference type="ARBA" id="ARBA00023098"/>
    </source>
</evidence>
<evidence type="ECO:0000313" key="12">
    <source>
        <dbReference type="EMBL" id="SHI69152.1"/>
    </source>
</evidence>
<evidence type="ECO:0000259" key="11">
    <source>
        <dbReference type="PROSITE" id="PS50968"/>
    </source>
</evidence>
<dbReference type="PROSITE" id="PS50968">
    <property type="entry name" value="BIOTINYL_LIPOYL"/>
    <property type="match status" value="1"/>
</dbReference>
<dbReference type="SUPFAM" id="SSF51230">
    <property type="entry name" value="Single hybrid motif"/>
    <property type="match status" value="1"/>
</dbReference>
<dbReference type="NCBIfam" id="TIGR00531">
    <property type="entry name" value="BCCP"/>
    <property type="match status" value="1"/>
</dbReference>
<sequence>MSKEDNAVDRSLIRELADILNDTDLTEIEVEQGELRIRVSRQKEYVAAGGYMTGIPQQYAPQQMAPAPQAAAPAAAPAPAASGPEVGTVPSPMVGTVYMASAPGAKAFVEVGQQVKEGDTLLIIEAMKTMNQIPSPRAGVVKRICVENGQPVEYGEALVVVA</sequence>
<keyword evidence="13" id="KW-1185">Reference proteome</keyword>
<dbReference type="PANTHER" id="PTHR45266:SF3">
    <property type="entry name" value="OXALOACETATE DECARBOXYLASE ALPHA CHAIN"/>
    <property type="match status" value="1"/>
</dbReference>
<dbReference type="PRINTS" id="PR01071">
    <property type="entry name" value="ACOABIOTINCC"/>
</dbReference>
<dbReference type="InterPro" id="IPR000089">
    <property type="entry name" value="Biotin_lipoyl"/>
</dbReference>
<keyword evidence="6 9" id="KW-0443">Lipid metabolism</keyword>
<accession>A0ABY1I989</accession>
<dbReference type="Gene3D" id="2.40.50.100">
    <property type="match status" value="1"/>
</dbReference>
<evidence type="ECO:0000256" key="2">
    <source>
        <dbReference type="ARBA" id="ARBA00005194"/>
    </source>
</evidence>
<feature type="compositionally biased region" description="Low complexity" evidence="10">
    <location>
        <begin position="62"/>
        <end position="81"/>
    </location>
</feature>
<feature type="region of interest" description="Disordered" evidence="10">
    <location>
        <begin position="62"/>
        <end position="84"/>
    </location>
</feature>
<dbReference type="InterPro" id="IPR050709">
    <property type="entry name" value="Biotin_Carboxyl_Carrier/Decarb"/>
</dbReference>
<dbReference type="EMBL" id="FQZC01000001">
    <property type="protein sequence ID" value="SHI69152.1"/>
    <property type="molecule type" value="Genomic_DNA"/>
</dbReference>
<dbReference type="PANTHER" id="PTHR45266">
    <property type="entry name" value="OXALOACETATE DECARBOXYLASE ALPHA CHAIN"/>
    <property type="match status" value="1"/>
</dbReference>
<dbReference type="RefSeq" id="WP_060601752.1">
    <property type="nucleotide sequence ID" value="NZ_FQZC01000001.1"/>
</dbReference>
<evidence type="ECO:0000256" key="1">
    <source>
        <dbReference type="ARBA" id="ARBA00003761"/>
    </source>
</evidence>
<dbReference type="InterPro" id="IPR001249">
    <property type="entry name" value="AcCoA_biotinCC"/>
</dbReference>
<keyword evidence="7 9" id="KW-0275">Fatty acid biosynthesis</keyword>
<keyword evidence="5 9" id="KW-0276">Fatty acid metabolism</keyword>
<feature type="domain" description="Lipoyl-binding" evidence="11">
    <location>
        <begin position="86"/>
        <end position="162"/>
    </location>
</feature>
<dbReference type="InterPro" id="IPR001882">
    <property type="entry name" value="Biotin_BS"/>
</dbReference>
<evidence type="ECO:0000256" key="10">
    <source>
        <dbReference type="SAM" id="MobiDB-lite"/>
    </source>
</evidence>
<evidence type="ECO:0000313" key="13">
    <source>
        <dbReference type="Proteomes" id="UP000184290"/>
    </source>
</evidence>
<protein>
    <recommendedName>
        <fullName evidence="3 9">Biotin carboxyl carrier protein of acetyl-CoA carboxylase</fullName>
    </recommendedName>
</protein>
<comment type="caution">
    <text evidence="12">The sequence shown here is derived from an EMBL/GenBank/DDBJ whole genome shotgun (WGS) entry which is preliminary data.</text>
</comment>
<proteinExistence type="predicted"/>
<evidence type="ECO:0000256" key="3">
    <source>
        <dbReference type="ARBA" id="ARBA00017562"/>
    </source>
</evidence>
<keyword evidence="4 9" id="KW-0444">Lipid biosynthesis</keyword>
<evidence type="ECO:0000256" key="4">
    <source>
        <dbReference type="ARBA" id="ARBA00022516"/>
    </source>
</evidence>